<feature type="domain" description="Ig-like" evidence="14">
    <location>
        <begin position="75"/>
        <end position="193"/>
    </location>
</feature>
<keyword evidence="11" id="KW-0393">Immunoglobulin domain</keyword>
<evidence type="ECO:0000259" key="14">
    <source>
        <dbReference type="PROSITE" id="PS50835"/>
    </source>
</evidence>
<dbReference type="SMART" id="SM00406">
    <property type="entry name" value="IGv"/>
    <property type="match status" value="1"/>
</dbReference>
<keyword evidence="10" id="KW-0325">Glycoprotein</keyword>
<dbReference type="InterPro" id="IPR007110">
    <property type="entry name" value="Ig-like_dom"/>
</dbReference>
<dbReference type="PANTHER" id="PTHR44468:SF2">
    <property type="entry name" value="V-SET AND IMMUNOGLOBULIN DOMAIN CONTAINING 8B ISOFORM X1"/>
    <property type="match status" value="1"/>
</dbReference>
<dbReference type="PROSITE" id="PS50835">
    <property type="entry name" value="IG_LIKE"/>
    <property type="match status" value="2"/>
</dbReference>
<evidence type="ECO:0000256" key="5">
    <source>
        <dbReference type="ARBA" id="ARBA00022729"/>
    </source>
</evidence>
<dbReference type="OrthoDB" id="10045577at2759"/>
<evidence type="ECO:0000256" key="9">
    <source>
        <dbReference type="ARBA" id="ARBA00023157"/>
    </source>
</evidence>
<name>A0A8S4B2U9_9TELE</name>
<feature type="non-terminal residue" evidence="15">
    <location>
        <position position="1"/>
    </location>
</feature>
<reference evidence="15" key="1">
    <citation type="submission" date="2021-05" db="EMBL/GenBank/DDBJ databases">
        <authorList>
            <person name="Tigano A."/>
        </authorList>
    </citation>
    <scope>NUCLEOTIDE SEQUENCE</scope>
</reference>
<comment type="subcellular location">
    <subcellularLocation>
        <location evidence="12">Basolateral cell membrane</location>
        <topology evidence="12">Single-pass type I membrane protein</topology>
    </subcellularLocation>
    <subcellularLocation>
        <location evidence="2">Cell junction</location>
        <location evidence="2">Adherens junction</location>
    </subcellularLocation>
    <subcellularLocation>
        <location evidence="1">Cell junction</location>
        <location evidence="1">Tight junction</location>
    </subcellularLocation>
</comment>
<keyword evidence="16" id="KW-1185">Reference proteome</keyword>
<evidence type="ECO:0000256" key="4">
    <source>
        <dbReference type="ARBA" id="ARBA00022692"/>
    </source>
</evidence>
<proteinExistence type="predicted"/>
<organism evidence="15 16">
    <name type="scientific">Menidia menidia</name>
    <name type="common">Atlantic silverside</name>
    <dbReference type="NCBI Taxonomy" id="238744"/>
    <lineage>
        <taxon>Eukaryota</taxon>
        <taxon>Metazoa</taxon>
        <taxon>Chordata</taxon>
        <taxon>Craniata</taxon>
        <taxon>Vertebrata</taxon>
        <taxon>Euteleostomi</taxon>
        <taxon>Actinopterygii</taxon>
        <taxon>Neopterygii</taxon>
        <taxon>Teleostei</taxon>
        <taxon>Neoteleostei</taxon>
        <taxon>Acanthomorphata</taxon>
        <taxon>Ovalentaria</taxon>
        <taxon>Atherinomorphae</taxon>
        <taxon>Atheriniformes</taxon>
        <taxon>Atherinopsidae</taxon>
        <taxon>Menidiinae</taxon>
        <taxon>Menidia</taxon>
    </lineage>
</organism>
<sequence length="409" mass="44063">QKLDSERGGCGCSTAEFHLKAKQSSLQQQSRCQAFRSTLKSLDYSLSSRGKMEPGGTNTRWGLAVLFLLLITSQPKTEAMTITSSGPVTVQKAQGEMVTLGCTYTQDSQDTGDLDIEWSNVNPDMTQKDTLILSYTGGQTHHYDMGLAKRIKFTGDPKLGDASVSISDLKDSDSGTYQCKVKKSPGVDMRKVSLRVLVPPSVPKCWVEGGEQKGGSVSLNCKSYRGSIPLTYVWKRESGGAMPSTATQDSETGELLIKNHTDSYTGTYVCEASNAVGKAQCKYSLSAYNPTNKAGVIAGAVIGALLLLILLLLLIWLLVCCCHKKRYQKEVANEIREDVQAPESRPSSRHSSFHSVAGYRTHHGVQYSAVASPLPSVSETGQIFTGGSNGPAGNSSAALTYDHQYGYAV</sequence>
<evidence type="ECO:0000256" key="6">
    <source>
        <dbReference type="ARBA" id="ARBA00022949"/>
    </source>
</evidence>
<keyword evidence="9" id="KW-1015">Disulfide bond</keyword>
<keyword evidence="5" id="KW-0732">Signal</keyword>
<dbReference type="Pfam" id="PF07686">
    <property type="entry name" value="V-set"/>
    <property type="match status" value="1"/>
</dbReference>
<evidence type="ECO:0000256" key="12">
    <source>
        <dbReference type="ARBA" id="ARBA00023768"/>
    </source>
</evidence>
<dbReference type="InterPro" id="IPR003598">
    <property type="entry name" value="Ig_sub2"/>
</dbReference>
<dbReference type="EMBL" id="CAJRST010011112">
    <property type="protein sequence ID" value="CAG5920688.1"/>
    <property type="molecule type" value="Genomic_DNA"/>
</dbReference>
<evidence type="ECO:0000256" key="7">
    <source>
        <dbReference type="ARBA" id="ARBA00022989"/>
    </source>
</evidence>
<dbReference type="PANTHER" id="PTHR44468">
    <property type="entry name" value="COXSACKIEVIRUS AND ADENOVIRUS RECEPTOR-RELATED"/>
    <property type="match status" value="1"/>
</dbReference>
<keyword evidence="8 13" id="KW-0472">Membrane</keyword>
<evidence type="ECO:0000256" key="11">
    <source>
        <dbReference type="ARBA" id="ARBA00023319"/>
    </source>
</evidence>
<gene>
    <name evidence="15" type="ORF">MMEN_LOCUS10315</name>
</gene>
<dbReference type="SUPFAM" id="SSF48726">
    <property type="entry name" value="Immunoglobulin"/>
    <property type="match status" value="2"/>
</dbReference>
<dbReference type="InterPro" id="IPR052307">
    <property type="entry name" value="EJ_Adhesion_Regulator"/>
</dbReference>
<dbReference type="AlphaFoldDB" id="A0A8S4B2U9"/>
<keyword evidence="7 13" id="KW-1133">Transmembrane helix</keyword>
<dbReference type="InterPro" id="IPR013783">
    <property type="entry name" value="Ig-like_fold"/>
</dbReference>
<evidence type="ECO:0000256" key="1">
    <source>
        <dbReference type="ARBA" id="ARBA00004435"/>
    </source>
</evidence>
<evidence type="ECO:0000256" key="10">
    <source>
        <dbReference type="ARBA" id="ARBA00023180"/>
    </source>
</evidence>
<feature type="transmembrane region" description="Helical" evidence="13">
    <location>
        <begin position="294"/>
        <end position="319"/>
    </location>
</feature>
<dbReference type="InterPro" id="IPR003599">
    <property type="entry name" value="Ig_sub"/>
</dbReference>
<dbReference type="GO" id="GO:0005923">
    <property type="term" value="C:bicellular tight junction"/>
    <property type="evidence" value="ECO:0007669"/>
    <property type="project" value="UniProtKB-SubCell"/>
</dbReference>
<keyword evidence="6" id="KW-0965">Cell junction</keyword>
<accession>A0A8S4B2U9</accession>
<comment type="caution">
    <text evidence="15">The sequence shown here is derived from an EMBL/GenBank/DDBJ whole genome shotgun (WGS) entry which is preliminary data.</text>
</comment>
<evidence type="ECO:0000313" key="16">
    <source>
        <dbReference type="Proteomes" id="UP000677803"/>
    </source>
</evidence>
<dbReference type="InterPro" id="IPR013106">
    <property type="entry name" value="Ig_V-set"/>
</dbReference>
<dbReference type="Pfam" id="PF13927">
    <property type="entry name" value="Ig_3"/>
    <property type="match status" value="1"/>
</dbReference>
<keyword evidence="3" id="KW-0796">Tight junction</keyword>
<evidence type="ECO:0000256" key="3">
    <source>
        <dbReference type="ARBA" id="ARBA00022427"/>
    </source>
</evidence>
<dbReference type="InterPro" id="IPR000920">
    <property type="entry name" value="Myelin_P0-rel"/>
</dbReference>
<dbReference type="GO" id="GO:0016323">
    <property type="term" value="C:basolateral plasma membrane"/>
    <property type="evidence" value="ECO:0007669"/>
    <property type="project" value="UniProtKB-SubCell"/>
</dbReference>
<evidence type="ECO:0000256" key="13">
    <source>
        <dbReference type="SAM" id="Phobius"/>
    </source>
</evidence>
<dbReference type="PRINTS" id="PR00213">
    <property type="entry name" value="MYELINP0"/>
</dbReference>
<feature type="domain" description="Ig-like" evidence="14">
    <location>
        <begin position="200"/>
        <end position="286"/>
    </location>
</feature>
<dbReference type="SMART" id="SM00409">
    <property type="entry name" value="IG"/>
    <property type="match status" value="2"/>
</dbReference>
<evidence type="ECO:0000313" key="15">
    <source>
        <dbReference type="EMBL" id="CAG5920688.1"/>
    </source>
</evidence>
<evidence type="ECO:0000256" key="8">
    <source>
        <dbReference type="ARBA" id="ARBA00023136"/>
    </source>
</evidence>
<dbReference type="GO" id="GO:0005912">
    <property type="term" value="C:adherens junction"/>
    <property type="evidence" value="ECO:0007669"/>
    <property type="project" value="UniProtKB-SubCell"/>
</dbReference>
<keyword evidence="4 13" id="KW-0812">Transmembrane</keyword>
<dbReference type="SMART" id="SM00408">
    <property type="entry name" value="IGc2"/>
    <property type="match status" value="2"/>
</dbReference>
<dbReference type="Gene3D" id="2.60.40.10">
    <property type="entry name" value="Immunoglobulins"/>
    <property type="match status" value="2"/>
</dbReference>
<protein>
    <submittedName>
        <fullName evidence="15">(Atlantic silverside) hypothetical protein</fullName>
    </submittedName>
</protein>
<dbReference type="InterPro" id="IPR036179">
    <property type="entry name" value="Ig-like_dom_sf"/>
</dbReference>
<dbReference type="Proteomes" id="UP000677803">
    <property type="component" value="Unassembled WGS sequence"/>
</dbReference>
<evidence type="ECO:0000256" key="2">
    <source>
        <dbReference type="ARBA" id="ARBA00004536"/>
    </source>
</evidence>